<organism evidence="3 4">
    <name type="scientific">Lachnospira intestinalis</name>
    <dbReference type="NCBI Taxonomy" id="3133158"/>
    <lineage>
        <taxon>Bacteria</taxon>
        <taxon>Bacillati</taxon>
        <taxon>Bacillota</taxon>
        <taxon>Clostridia</taxon>
        <taxon>Lachnospirales</taxon>
        <taxon>Lachnospiraceae</taxon>
        <taxon>Lachnospira</taxon>
    </lineage>
</organism>
<sequence length="465" mass="52084">MAGQSNRKVVKYRRKPKAAGLIFAIVIIYIVCFIVMYLSKSKVQTYEVEAGSLTTNSSYTGIAVRSEAVYRSEYSGNINYYQRENTRIKGNDTVYTVDETGRVSDILAQYTNAEENSLSKESLANIKSTLNSFKTGYDGSNFSDLYDLKTDINYMVLESMNQSIMANLESIIENTGSRNLFRTVSAESGGVIVYSIDGYEDLTADTVTPSDFDKNKYTKTNLKAQELVVAGNPAYKLINNESWYILIPLTQSDIDKMDLTSKSTINIKFKKDNVTTTADFSLVNHDGNYYGRLSLDKYMIRYASERFLDIELVTASKSGLKIPVSAVTESEFYTIPKEYLTTGGNSNNSGFICESYDSSGQLTTSFVDADIYRNTDTVYYVSCDDFEKGTIIVKPDSSERYVIGAIEKLKGVYCVNTGYTIFEQVEILDANNEYYIVKKGLSHGIAAYDHILLDAGKYTANQMIY</sequence>
<name>A0ABV1H8K1_9FIRM</name>
<gene>
    <name evidence="3" type="ORF">WMO37_13745</name>
</gene>
<evidence type="ECO:0000313" key="4">
    <source>
        <dbReference type="Proteomes" id="UP001546774"/>
    </source>
</evidence>
<feature type="transmembrane region" description="Helical" evidence="1">
    <location>
        <begin position="21"/>
        <end position="39"/>
    </location>
</feature>
<dbReference type="Pfam" id="PF26018">
    <property type="entry name" value="BSH_RND_rel"/>
    <property type="match status" value="1"/>
</dbReference>
<proteinExistence type="predicted"/>
<keyword evidence="1" id="KW-0812">Transmembrane</keyword>
<dbReference type="Proteomes" id="UP001546774">
    <property type="component" value="Unassembled WGS sequence"/>
</dbReference>
<evidence type="ECO:0000313" key="3">
    <source>
        <dbReference type="EMBL" id="MEQ2556055.1"/>
    </source>
</evidence>
<keyword evidence="1" id="KW-1133">Transmembrane helix</keyword>
<accession>A0ABV1H8K1</accession>
<feature type="domain" description="RND related barrel-sandwich hybrid" evidence="2">
    <location>
        <begin position="67"/>
        <end position="239"/>
    </location>
</feature>
<keyword evidence="1" id="KW-0472">Membrane</keyword>
<reference evidence="3" key="1">
    <citation type="submission" date="2024-03" db="EMBL/GenBank/DDBJ databases">
        <title>Human intestinal bacterial collection.</title>
        <authorList>
            <person name="Pauvert C."/>
            <person name="Hitch T.C.A."/>
            <person name="Clavel T."/>
        </authorList>
    </citation>
    <scope>NUCLEOTIDE SEQUENCE [LARGE SCALE GENOMIC DNA]</scope>
    <source>
        <strain evidence="3">CLA-AA-H89B</strain>
    </source>
</reference>
<keyword evidence="4" id="KW-1185">Reference proteome</keyword>
<protein>
    <submittedName>
        <fullName evidence="3">HlyD family efflux transporter periplasmic adaptor subunit</fullName>
    </submittedName>
</protein>
<evidence type="ECO:0000256" key="1">
    <source>
        <dbReference type="SAM" id="Phobius"/>
    </source>
</evidence>
<comment type="caution">
    <text evidence="3">The sequence shown here is derived from an EMBL/GenBank/DDBJ whole genome shotgun (WGS) entry which is preliminary data.</text>
</comment>
<evidence type="ECO:0000259" key="2">
    <source>
        <dbReference type="Pfam" id="PF26018"/>
    </source>
</evidence>
<dbReference type="InterPro" id="IPR058709">
    <property type="entry name" value="BSH_RND-rel"/>
</dbReference>
<dbReference type="EMBL" id="JBBMFS010000016">
    <property type="protein sequence ID" value="MEQ2556055.1"/>
    <property type="molecule type" value="Genomic_DNA"/>
</dbReference>